<evidence type="ECO:0000256" key="1">
    <source>
        <dbReference type="SAM" id="MobiDB-lite"/>
    </source>
</evidence>
<evidence type="ECO:0000313" key="2">
    <source>
        <dbReference type="EMBL" id="KAK3170341.1"/>
    </source>
</evidence>
<dbReference type="InterPro" id="IPR053178">
    <property type="entry name" value="Osmoadaptation_assoc"/>
</dbReference>
<protein>
    <submittedName>
        <fullName evidence="2">Uncharacterized protein</fullName>
    </submittedName>
</protein>
<proteinExistence type="predicted"/>
<dbReference type="AlphaFoldDB" id="A0AAD9Z2K1"/>
<feature type="region of interest" description="Disordered" evidence="1">
    <location>
        <begin position="1"/>
        <end position="94"/>
    </location>
</feature>
<dbReference type="PANTHER" id="PTHR38111:SF11">
    <property type="entry name" value="TRANSCRIPTION FACTOR DOMAIN-CONTAINING PROTEIN-RELATED"/>
    <property type="match status" value="1"/>
</dbReference>
<dbReference type="EMBL" id="JASNWA010000009">
    <property type="protein sequence ID" value="KAK3170341.1"/>
    <property type="molecule type" value="Genomic_DNA"/>
</dbReference>
<reference evidence="2" key="1">
    <citation type="submission" date="2022-11" db="EMBL/GenBank/DDBJ databases">
        <title>Chromosomal genome sequence assembly and mating type (MAT) locus characterization of the leprose asexual lichenized fungus Lepraria neglecta (Nyl.) Erichsen.</title>
        <authorList>
            <person name="Allen J.L."/>
            <person name="Pfeffer B."/>
        </authorList>
    </citation>
    <scope>NUCLEOTIDE SEQUENCE</scope>
    <source>
        <strain evidence="2">Allen 5258</strain>
    </source>
</reference>
<evidence type="ECO:0000313" key="3">
    <source>
        <dbReference type="Proteomes" id="UP001276659"/>
    </source>
</evidence>
<comment type="caution">
    <text evidence="2">The sequence shown here is derived from an EMBL/GenBank/DDBJ whole genome shotgun (WGS) entry which is preliminary data.</text>
</comment>
<sequence length="528" mass="58710">MPRGRPPIPRTKEEALEARREQIRKNVQAFRQRKRGVSGVEDGNEGKSEGHTFVSEDQEKANGHDRPEGGHSGGAEHVFGSVQEGGSPLSAENSPRLYSKLSSYPGKHVHRQHLNRSLFIPLPPEINPAHLSLNQLASAATIAFSPTNVPSLVGPHWTQTIPRLTNIHPTLDHSILALCLMQISHVHQQPWLLHHSLSSYSRALQALRVAIAQPSKSFRMEVFATSMGLAAYELLQGQATTGERGRGWMAHIEGATSYLNMFPDLNVYEFSHEAWFHFLETICIFDALGARRPSCFSSSKWWRYSVDRLGDQGYEALLRMITTLPAVLEKADAAISLPPSAQAATTWTELLALCERLEDAFLDWFEKNLGGNETCQAQPDAEIPASMLEGCKPPDSETDFDFPSLYVARLDLLYWSCTILLYESMTAILQNLLSFTPSPPTCTTAPPRPDDYYTATALDFALKIRRSVNFCLRPEHGVIGASLILLPLWIARKHLSDCGDAEARWCDGVLEGMGKRNMVFGLKVKKGQ</sequence>
<dbReference type="Pfam" id="PF11951">
    <property type="entry name" value="Fungal_trans_2"/>
    <property type="match status" value="1"/>
</dbReference>
<gene>
    <name evidence="2" type="ORF">OEA41_009728</name>
</gene>
<feature type="compositionally biased region" description="Basic and acidic residues" evidence="1">
    <location>
        <begin position="10"/>
        <end position="24"/>
    </location>
</feature>
<dbReference type="Proteomes" id="UP001276659">
    <property type="component" value="Unassembled WGS sequence"/>
</dbReference>
<dbReference type="InterPro" id="IPR021858">
    <property type="entry name" value="Fun_TF"/>
</dbReference>
<feature type="compositionally biased region" description="Basic and acidic residues" evidence="1">
    <location>
        <begin position="57"/>
        <end position="69"/>
    </location>
</feature>
<name>A0AAD9Z2K1_9LECA</name>
<organism evidence="2 3">
    <name type="scientific">Lepraria neglecta</name>
    <dbReference type="NCBI Taxonomy" id="209136"/>
    <lineage>
        <taxon>Eukaryota</taxon>
        <taxon>Fungi</taxon>
        <taxon>Dikarya</taxon>
        <taxon>Ascomycota</taxon>
        <taxon>Pezizomycotina</taxon>
        <taxon>Lecanoromycetes</taxon>
        <taxon>OSLEUM clade</taxon>
        <taxon>Lecanoromycetidae</taxon>
        <taxon>Lecanorales</taxon>
        <taxon>Lecanorineae</taxon>
        <taxon>Stereocaulaceae</taxon>
        <taxon>Lepraria</taxon>
    </lineage>
</organism>
<dbReference type="PANTHER" id="PTHR38111">
    <property type="entry name" value="ZN(2)-C6 FUNGAL-TYPE DOMAIN-CONTAINING PROTEIN-RELATED"/>
    <property type="match status" value="1"/>
</dbReference>
<accession>A0AAD9Z2K1</accession>
<keyword evidence="3" id="KW-1185">Reference proteome</keyword>